<name>A0ABT8V475_9BACL</name>
<evidence type="ECO:0000313" key="2">
    <source>
        <dbReference type="EMBL" id="MDO3676238.1"/>
    </source>
</evidence>
<accession>A0ABT8V475</accession>
<evidence type="ECO:0000313" key="3">
    <source>
        <dbReference type="Proteomes" id="UP001168883"/>
    </source>
</evidence>
<dbReference type="InterPro" id="IPR028994">
    <property type="entry name" value="Integrin_alpha_N"/>
</dbReference>
<organism evidence="2 3">
    <name type="scientific">Paenibacillus ehimensis</name>
    <dbReference type="NCBI Taxonomy" id="79264"/>
    <lineage>
        <taxon>Bacteria</taxon>
        <taxon>Bacillati</taxon>
        <taxon>Bacillota</taxon>
        <taxon>Bacilli</taxon>
        <taxon>Bacillales</taxon>
        <taxon>Paenibacillaceae</taxon>
        <taxon>Paenibacillus</taxon>
    </lineage>
</organism>
<dbReference type="RefSeq" id="WP_302877338.1">
    <property type="nucleotide sequence ID" value="NZ_JARLKN010000050.1"/>
</dbReference>
<feature type="region of interest" description="Disordered" evidence="1">
    <location>
        <begin position="20"/>
        <end position="64"/>
    </location>
</feature>
<sequence>MRMLSLCLIFVILAGCDPSGQKSRPNEPAKASDSKLPPSGSAAPVPPAAPPTVPSQAAPASGSASVEEIADQSFQVELESWGKVRFVSAKRANADGRKELLLSLKDAEGGTLYTFPQPKLVASWNFEAVKAVSFKDVDGDGKKDVIVLADYVAGKESGGSAAVTAPSIFVQKDKSFVSDDDTDNKLNASGKIKTVSDVMAFFKANEGAAQTVPDADGNATLEKVNRNLCSRVVASSMSEGEIVRTYENEYAKHELNGPEHGQDEMYRYIGECFQRETDKWLGNDSKLKTQTDAIHQTVNEAISALSGIDYVRDGGGTMWVHDGNRTIGIYGYRMNVYAKMKLNHPKSAAKKYDALVEKLDSNLAKLKEQGIKGLEELTDAGGVKEAQKEFDAKLSELENSLHKFRELTSDKDEASLYLMELLTKRVGASIDENRRDGEE</sequence>
<comment type="caution">
    <text evidence="2">The sequence shown here is derived from an EMBL/GenBank/DDBJ whole genome shotgun (WGS) entry which is preliminary data.</text>
</comment>
<feature type="compositionally biased region" description="Pro residues" evidence="1">
    <location>
        <begin position="44"/>
        <end position="53"/>
    </location>
</feature>
<dbReference type="EMBL" id="JAUMKJ010000004">
    <property type="protein sequence ID" value="MDO3676238.1"/>
    <property type="molecule type" value="Genomic_DNA"/>
</dbReference>
<protein>
    <submittedName>
        <fullName evidence="2">Uncharacterized protein</fullName>
    </submittedName>
</protein>
<dbReference type="PROSITE" id="PS51257">
    <property type="entry name" value="PROKAR_LIPOPROTEIN"/>
    <property type="match status" value="1"/>
</dbReference>
<dbReference type="Proteomes" id="UP001168883">
    <property type="component" value="Unassembled WGS sequence"/>
</dbReference>
<feature type="compositionally biased region" description="Low complexity" evidence="1">
    <location>
        <begin position="54"/>
        <end position="64"/>
    </location>
</feature>
<gene>
    <name evidence="2" type="ORF">Q3C12_04420</name>
</gene>
<dbReference type="SUPFAM" id="SSF69318">
    <property type="entry name" value="Integrin alpha N-terminal domain"/>
    <property type="match status" value="1"/>
</dbReference>
<feature type="compositionally biased region" description="Basic and acidic residues" evidence="1">
    <location>
        <begin position="24"/>
        <end position="33"/>
    </location>
</feature>
<evidence type="ECO:0000256" key="1">
    <source>
        <dbReference type="SAM" id="MobiDB-lite"/>
    </source>
</evidence>
<proteinExistence type="predicted"/>
<keyword evidence="3" id="KW-1185">Reference proteome</keyword>
<reference evidence="2" key="1">
    <citation type="submission" date="2023-07" db="EMBL/GenBank/DDBJ databases">
        <authorList>
            <person name="Aktuganov G."/>
            <person name="Boyko T."/>
            <person name="Delegan Y."/>
            <person name="Galimzianova N."/>
            <person name="Gilvanova E."/>
            <person name="Korobov V."/>
            <person name="Kuzmina L."/>
            <person name="Melentiev A."/>
            <person name="Milman P."/>
            <person name="Ryabova A."/>
            <person name="Stupak E."/>
            <person name="Yasakov T."/>
            <person name="Zharikova N."/>
            <person name="Zhurenko E."/>
        </authorList>
    </citation>
    <scope>NUCLEOTIDE SEQUENCE</scope>
    <source>
        <strain evidence="2">IB-739</strain>
    </source>
</reference>